<feature type="non-terminal residue" evidence="1">
    <location>
        <position position="74"/>
    </location>
</feature>
<dbReference type="EMBL" id="JACVVK020000026">
    <property type="protein sequence ID" value="KAK7502338.1"/>
    <property type="molecule type" value="Genomic_DNA"/>
</dbReference>
<reference evidence="1 2" key="1">
    <citation type="journal article" date="2023" name="Sci. Data">
        <title>Genome assembly of the Korean intertidal mud-creeper Batillaria attramentaria.</title>
        <authorList>
            <person name="Patra A.K."/>
            <person name="Ho P.T."/>
            <person name="Jun S."/>
            <person name="Lee S.J."/>
            <person name="Kim Y."/>
            <person name="Won Y.J."/>
        </authorList>
    </citation>
    <scope>NUCLEOTIDE SEQUENCE [LARGE SCALE GENOMIC DNA]</scope>
    <source>
        <strain evidence="1">Wonlab-2016</strain>
    </source>
</reference>
<sequence>MEMDCQTDLTFTPVLIASGSTQCQGFVVGRATNAAQALTAVNCLGPKRITRSSEILRPLVAAERGFGLNQSTRE</sequence>
<dbReference type="Proteomes" id="UP001519460">
    <property type="component" value="Unassembled WGS sequence"/>
</dbReference>
<evidence type="ECO:0000313" key="2">
    <source>
        <dbReference type="Proteomes" id="UP001519460"/>
    </source>
</evidence>
<comment type="caution">
    <text evidence="1">The sequence shown here is derived from an EMBL/GenBank/DDBJ whole genome shotgun (WGS) entry which is preliminary data.</text>
</comment>
<organism evidence="1 2">
    <name type="scientific">Batillaria attramentaria</name>
    <dbReference type="NCBI Taxonomy" id="370345"/>
    <lineage>
        <taxon>Eukaryota</taxon>
        <taxon>Metazoa</taxon>
        <taxon>Spiralia</taxon>
        <taxon>Lophotrochozoa</taxon>
        <taxon>Mollusca</taxon>
        <taxon>Gastropoda</taxon>
        <taxon>Caenogastropoda</taxon>
        <taxon>Sorbeoconcha</taxon>
        <taxon>Cerithioidea</taxon>
        <taxon>Batillariidae</taxon>
        <taxon>Batillaria</taxon>
    </lineage>
</organism>
<keyword evidence="2" id="KW-1185">Reference proteome</keyword>
<name>A0ABD0LT84_9CAEN</name>
<accession>A0ABD0LT84</accession>
<dbReference type="AlphaFoldDB" id="A0ABD0LT84"/>
<protein>
    <submittedName>
        <fullName evidence="1">Uncharacterized protein</fullName>
    </submittedName>
</protein>
<proteinExistence type="predicted"/>
<evidence type="ECO:0000313" key="1">
    <source>
        <dbReference type="EMBL" id="KAK7502338.1"/>
    </source>
</evidence>
<gene>
    <name evidence="1" type="ORF">BaRGS_00006291</name>
</gene>